<organism evidence="1 2">
    <name type="scientific">Chitinimonas arctica</name>
    <dbReference type="NCBI Taxonomy" id="2594795"/>
    <lineage>
        <taxon>Bacteria</taxon>
        <taxon>Pseudomonadati</taxon>
        <taxon>Pseudomonadota</taxon>
        <taxon>Betaproteobacteria</taxon>
        <taxon>Neisseriales</taxon>
        <taxon>Chitinibacteraceae</taxon>
        <taxon>Chitinimonas</taxon>
    </lineage>
</organism>
<dbReference type="Pfam" id="PF04393">
    <property type="entry name" value="DUF535"/>
    <property type="match status" value="1"/>
</dbReference>
<dbReference type="KEGG" id="cari:FNU76_06685"/>
<dbReference type="PANTHER" id="PTHR38785">
    <property type="entry name" value="HOMOLOG OF VIRK"/>
    <property type="match status" value="1"/>
</dbReference>
<dbReference type="OrthoDB" id="1238765at2"/>
<dbReference type="GO" id="GO:0006974">
    <property type="term" value="P:DNA damage response"/>
    <property type="evidence" value="ECO:0007669"/>
    <property type="project" value="TreeGrafter"/>
</dbReference>
<evidence type="ECO:0000313" key="2">
    <source>
        <dbReference type="Proteomes" id="UP000317550"/>
    </source>
</evidence>
<keyword evidence="2" id="KW-1185">Reference proteome</keyword>
<evidence type="ECO:0000313" key="1">
    <source>
        <dbReference type="EMBL" id="QDQ26059.1"/>
    </source>
</evidence>
<dbReference type="AlphaFoldDB" id="A0A516SD24"/>
<dbReference type="InterPro" id="IPR007488">
    <property type="entry name" value="DUF535"/>
</dbReference>
<accession>A0A516SD24</accession>
<sequence length="328" mass="38237">MFSFHSSYSQQFAMPLFQSARLLAKPNRLFGGKDAWKYLFRSLPIYPWSRHWANYLLKHDKFRQLLQLQPRLLFKLQRPYLRKEVSIEQKLSWLREHYDWLLAHWPWTFLHKLYQLGRIELARIGGEDGQPVYHLVLRPTDQCDKEGDLMLVLECAHQPLAIISFTVHRVGAEWVVSIGCLQGPRPELGREAVKIATQQMHGLRPKQAVLTALYALAAGYGIGRLHAVCNDSHIYQTRWRRRNRIAADYDSFWREMGGSRVDDSFHLPDRLARKAVADIPSRKRAQYRRRHQLEDSMIASLQTVLPACDRSRPIFTQAIIDQTGPSAD</sequence>
<dbReference type="EMBL" id="CP041730">
    <property type="protein sequence ID" value="QDQ26059.1"/>
    <property type="molecule type" value="Genomic_DNA"/>
</dbReference>
<protein>
    <submittedName>
        <fullName evidence="1">DUF535 domain-containing protein</fullName>
    </submittedName>
</protein>
<proteinExistence type="predicted"/>
<name>A0A516SD24_9NEIS</name>
<gene>
    <name evidence="1" type="ORF">FNU76_06685</name>
</gene>
<dbReference type="Proteomes" id="UP000317550">
    <property type="component" value="Chromosome"/>
</dbReference>
<reference evidence="2" key="1">
    <citation type="submission" date="2019-07" db="EMBL/GenBank/DDBJ databases">
        <title>Chitinimonas sp. nov., isolated from Ny-Alesund, arctica soil.</title>
        <authorList>
            <person name="Xu Q."/>
            <person name="Peng F."/>
        </authorList>
    </citation>
    <scope>NUCLEOTIDE SEQUENCE [LARGE SCALE GENOMIC DNA]</scope>
    <source>
        <strain evidence="2">R3-44</strain>
    </source>
</reference>
<dbReference type="PANTHER" id="PTHR38785:SF1">
    <property type="entry name" value="HOMOLOG OF VIRK"/>
    <property type="match status" value="1"/>
</dbReference>